<keyword evidence="2" id="KW-1185">Reference proteome</keyword>
<dbReference type="Proteomes" id="UP000634136">
    <property type="component" value="Unassembled WGS sequence"/>
</dbReference>
<proteinExistence type="predicted"/>
<evidence type="ECO:0000313" key="2">
    <source>
        <dbReference type="Proteomes" id="UP000634136"/>
    </source>
</evidence>
<protein>
    <submittedName>
        <fullName evidence="1">Uncharacterized protein</fullName>
    </submittedName>
</protein>
<comment type="caution">
    <text evidence="1">The sequence shown here is derived from an EMBL/GenBank/DDBJ whole genome shotgun (WGS) entry which is preliminary data.</text>
</comment>
<evidence type="ECO:0000313" key="1">
    <source>
        <dbReference type="EMBL" id="KAF7825926.1"/>
    </source>
</evidence>
<sequence>MAIDIDEVVLSLTSGSDDQPH</sequence>
<name>A0A834TS41_9FABA</name>
<dbReference type="AlphaFoldDB" id="A0A834TS41"/>
<reference evidence="1" key="1">
    <citation type="submission" date="2020-09" db="EMBL/GenBank/DDBJ databases">
        <title>Genome-Enabled Discovery of Anthraquinone Biosynthesis in Senna tora.</title>
        <authorList>
            <person name="Kang S.-H."/>
            <person name="Pandey R.P."/>
            <person name="Lee C.-M."/>
            <person name="Sim J.-S."/>
            <person name="Jeong J.-T."/>
            <person name="Choi B.-S."/>
            <person name="Jung M."/>
            <person name="Ginzburg D."/>
            <person name="Zhao K."/>
            <person name="Won S.Y."/>
            <person name="Oh T.-J."/>
            <person name="Yu Y."/>
            <person name="Kim N.-H."/>
            <person name="Lee O.R."/>
            <person name="Lee T.-H."/>
            <person name="Bashyal P."/>
            <person name="Kim T.-S."/>
            <person name="Lee W.-H."/>
            <person name="Kawkins C."/>
            <person name="Kim C.-K."/>
            <person name="Kim J.S."/>
            <person name="Ahn B.O."/>
            <person name="Rhee S.Y."/>
            <person name="Sohng J.K."/>
        </authorList>
    </citation>
    <scope>NUCLEOTIDE SEQUENCE</scope>
    <source>
        <tissue evidence="1">Leaf</tissue>
    </source>
</reference>
<gene>
    <name evidence="1" type="ORF">G2W53_017090</name>
</gene>
<accession>A0A834TS41</accession>
<organism evidence="1 2">
    <name type="scientific">Senna tora</name>
    <dbReference type="NCBI Taxonomy" id="362788"/>
    <lineage>
        <taxon>Eukaryota</taxon>
        <taxon>Viridiplantae</taxon>
        <taxon>Streptophyta</taxon>
        <taxon>Embryophyta</taxon>
        <taxon>Tracheophyta</taxon>
        <taxon>Spermatophyta</taxon>
        <taxon>Magnoliopsida</taxon>
        <taxon>eudicotyledons</taxon>
        <taxon>Gunneridae</taxon>
        <taxon>Pentapetalae</taxon>
        <taxon>rosids</taxon>
        <taxon>fabids</taxon>
        <taxon>Fabales</taxon>
        <taxon>Fabaceae</taxon>
        <taxon>Caesalpinioideae</taxon>
        <taxon>Cassia clade</taxon>
        <taxon>Senna</taxon>
    </lineage>
</organism>
<dbReference type="EMBL" id="JAAIUW010000006">
    <property type="protein sequence ID" value="KAF7825926.1"/>
    <property type="molecule type" value="Genomic_DNA"/>
</dbReference>